<keyword evidence="3" id="KW-1185">Reference proteome</keyword>
<keyword evidence="1" id="KW-1133">Transmembrane helix</keyword>
<gene>
    <name evidence="2" type="ORF">GCM10023168_28790</name>
</gene>
<comment type="caution">
    <text evidence="2">The sequence shown here is derived from an EMBL/GenBank/DDBJ whole genome shotgun (WGS) entry which is preliminary data.</text>
</comment>
<dbReference type="Proteomes" id="UP001500945">
    <property type="component" value="Unassembled WGS sequence"/>
</dbReference>
<organism evidence="2 3">
    <name type="scientific">Fodinibacter luteus</name>
    <dbReference type="NCBI Taxonomy" id="552064"/>
    <lineage>
        <taxon>Bacteria</taxon>
        <taxon>Bacillati</taxon>
        <taxon>Actinomycetota</taxon>
        <taxon>Actinomycetes</taxon>
        <taxon>Micrococcales</taxon>
        <taxon>Intrasporangiaceae</taxon>
        <taxon>Fodinibacter (ex Wang et al. 2009)</taxon>
    </lineage>
</organism>
<evidence type="ECO:0000313" key="3">
    <source>
        <dbReference type="Proteomes" id="UP001500945"/>
    </source>
</evidence>
<keyword evidence="1" id="KW-0472">Membrane</keyword>
<evidence type="ECO:0000313" key="2">
    <source>
        <dbReference type="EMBL" id="GAA4409762.1"/>
    </source>
</evidence>
<evidence type="ECO:0008006" key="4">
    <source>
        <dbReference type="Google" id="ProtNLM"/>
    </source>
</evidence>
<dbReference type="RefSeq" id="WP_345207208.1">
    <property type="nucleotide sequence ID" value="NZ_BAABGM010000017.1"/>
</dbReference>
<dbReference type="EMBL" id="BAABGM010000017">
    <property type="protein sequence ID" value="GAA4409762.1"/>
    <property type="molecule type" value="Genomic_DNA"/>
</dbReference>
<keyword evidence="1" id="KW-0812">Transmembrane</keyword>
<accession>A0ABP8KL68</accession>
<name>A0ABP8KL68_9MICO</name>
<feature type="transmembrane region" description="Helical" evidence="1">
    <location>
        <begin position="15"/>
        <end position="35"/>
    </location>
</feature>
<evidence type="ECO:0000256" key="1">
    <source>
        <dbReference type="SAM" id="Phobius"/>
    </source>
</evidence>
<protein>
    <recommendedName>
        <fullName evidence="4">DUF732 domain-containing protein</fullName>
    </recommendedName>
</protein>
<sequence length="149" mass="15776">MTTNLETQSDEERRYLYVGVTVALVVLVVTSLLMFRSASSSQAAQDKAAQLITEIESAGARAPSSEVIVRLLGDDGGAVCADPNGSLSRAVLLSQLSTGAGGPGSRPIIADSRVVQGQLRIIKVYCPDELAEFQEFVDDLKFDDDVAGN</sequence>
<reference evidence="3" key="1">
    <citation type="journal article" date="2019" name="Int. J. Syst. Evol. Microbiol.">
        <title>The Global Catalogue of Microorganisms (GCM) 10K type strain sequencing project: providing services to taxonomists for standard genome sequencing and annotation.</title>
        <authorList>
            <consortium name="The Broad Institute Genomics Platform"/>
            <consortium name="The Broad Institute Genome Sequencing Center for Infectious Disease"/>
            <person name="Wu L."/>
            <person name="Ma J."/>
        </authorList>
    </citation>
    <scope>NUCLEOTIDE SEQUENCE [LARGE SCALE GENOMIC DNA]</scope>
    <source>
        <strain evidence="3">JCM 17809</strain>
    </source>
</reference>
<proteinExistence type="predicted"/>